<evidence type="ECO:0000256" key="9">
    <source>
        <dbReference type="ARBA" id="ARBA00023065"/>
    </source>
</evidence>
<evidence type="ECO:0000313" key="16">
    <source>
        <dbReference type="Proteomes" id="UP000250241"/>
    </source>
</evidence>
<evidence type="ECO:0000256" key="8">
    <source>
        <dbReference type="ARBA" id="ARBA00023053"/>
    </source>
</evidence>
<evidence type="ECO:0000256" key="12">
    <source>
        <dbReference type="ARBA" id="ARBA00033708"/>
    </source>
</evidence>
<dbReference type="AlphaFoldDB" id="A0A2Z5R2T0"/>
<evidence type="ECO:0000313" key="15">
    <source>
        <dbReference type="EMBL" id="BAV89003.1"/>
    </source>
</evidence>
<dbReference type="NCBIfam" id="TIGR00813">
    <property type="entry name" value="sss"/>
    <property type="match status" value="1"/>
</dbReference>
<dbReference type="InterPro" id="IPR001734">
    <property type="entry name" value="Na/solute_symporter"/>
</dbReference>
<keyword evidence="10 14" id="KW-0472">Membrane</keyword>
<dbReference type="PANTHER" id="PTHR48086">
    <property type="entry name" value="SODIUM/PROLINE SYMPORTER-RELATED"/>
    <property type="match status" value="1"/>
</dbReference>
<dbReference type="Gene3D" id="1.20.1730.10">
    <property type="entry name" value="Sodium/glucose cotransporter"/>
    <property type="match status" value="1"/>
</dbReference>
<evidence type="ECO:0000256" key="2">
    <source>
        <dbReference type="ARBA" id="ARBA00006434"/>
    </source>
</evidence>
<feature type="transmembrane region" description="Helical" evidence="14">
    <location>
        <begin position="68"/>
        <end position="88"/>
    </location>
</feature>
<organism evidence="15 16">
    <name type="scientific">Rothia aeria</name>
    <dbReference type="NCBI Taxonomy" id="172042"/>
    <lineage>
        <taxon>Bacteria</taxon>
        <taxon>Bacillati</taxon>
        <taxon>Actinomycetota</taxon>
        <taxon>Actinomycetes</taxon>
        <taxon>Micrococcales</taxon>
        <taxon>Micrococcaceae</taxon>
        <taxon>Rothia</taxon>
    </lineage>
</organism>
<proteinExistence type="inferred from homology"/>
<name>A0A2Z5R2T0_9MICC</name>
<dbReference type="GO" id="GO:0005886">
    <property type="term" value="C:plasma membrane"/>
    <property type="evidence" value="ECO:0007669"/>
    <property type="project" value="UniProtKB-SubCell"/>
</dbReference>
<dbReference type="PANTHER" id="PTHR48086:SF3">
    <property type="entry name" value="SODIUM_PROLINE SYMPORTER"/>
    <property type="match status" value="1"/>
</dbReference>
<keyword evidence="16" id="KW-1185">Reference proteome</keyword>
<dbReference type="GO" id="GO:0031402">
    <property type="term" value="F:sodium ion binding"/>
    <property type="evidence" value="ECO:0007669"/>
    <property type="project" value="UniProtKB-UniRule"/>
</dbReference>
<dbReference type="InterPro" id="IPR011851">
    <property type="entry name" value="Na/Pro_symporter"/>
</dbReference>
<dbReference type="RefSeq" id="WP_128088102.1">
    <property type="nucleotide sequence ID" value="NZ_CBDEQU010000054.1"/>
</dbReference>
<keyword evidence="4 14" id="KW-1003">Cell membrane</keyword>
<dbReference type="GO" id="GO:0015824">
    <property type="term" value="P:proline transport"/>
    <property type="evidence" value="ECO:0007669"/>
    <property type="project" value="UniProtKB-UniRule"/>
</dbReference>
<sequence>MSDSTFQIIALAIYFIAMIVIGLWANSKNNDLDDYVLGGRQLSPTVAALSAGAADMSGWLLMGLPGAVYLAGLSKSWIAIGLTIGAWVNWKYIAPRLRTYTEVAGDAVTVPVFLSNRLHDKYNILRIFAGIIILVFFTFYVSSGMVAGGKFFESSFHQDYLTGMLLVAGITMFYTFFGGFMGASYTDMVQGLLMLAALVAVPIVAITNMGGLDHVTDAVANVRPDALGLFAGTTFIGIASALAWGLGYFGQPHIIVRFMALRTPEDAKAGRRIGMSWMLLTVVGSISTAFVGVAYFATHPEVSLTDKESAETVFLDLAQILFHPFIAGMILAAVLAAIMSTLSSQLVVCSSALVEDLYGVFVKKKLSSNQSLWLGRAGVAIVAVIATLMALDKNNSILSLVEFAWAGFGSAFGPIVILSLYWRKLTLPGAVSGMIVGAVVTFFWRQIFNLTETIEVYEMIPGFFLAFLVTVVVSLSTYQKNDKIEQEFEEAANLAKLTTADLPAKEEEQAAKA</sequence>
<feature type="transmembrane region" description="Helical" evidence="14">
    <location>
        <begin position="459"/>
        <end position="478"/>
    </location>
</feature>
<feature type="transmembrane region" description="Helical" evidence="14">
    <location>
        <begin position="124"/>
        <end position="148"/>
    </location>
</feature>
<feature type="transmembrane region" description="Helical" evidence="14">
    <location>
        <begin position="229"/>
        <end position="249"/>
    </location>
</feature>
<evidence type="ECO:0000256" key="1">
    <source>
        <dbReference type="ARBA" id="ARBA00004651"/>
    </source>
</evidence>
<evidence type="ECO:0000256" key="11">
    <source>
        <dbReference type="ARBA" id="ARBA00023201"/>
    </source>
</evidence>
<dbReference type="GeneID" id="93862316"/>
<keyword evidence="14" id="KW-0029">Amino-acid transport</keyword>
<feature type="transmembrane region" description="Helical" evidence="14">
    <location>
        <begin position="403"/>
        <end position="422"/>
    </location>
</feature>
<comment type="similarity">
    <text evidence="2 13">Belongs to the sodium:solute symporter (SSF) (TC 2.A.21) family.</text>
</comment>
<evidence type="ECO:0000256" key="3">
    <source>
        <dbReference type="ARBA" id="ARBA00022448"/>
    </source>
</evidence>
<comment type="subcellular location">
    <subcellularLocation>
        <location evidence="1 14">Cell membrane</location>
        <topology evidence="1 14">Multi-pass membrane protein</topology>
    </subcellularLocation>
</comment>
<feature type="transmembrane region" description="Helical" evidence="14">
    <location>
        <begin position="317"/>
        <end position="338"/>
    </location>
</feature>
<dbReference type="InterPro" id="IPR038377">
    <property type="entry name" value="Na/Glc_symporter_sf"/>
</dbReference>
<keyword evidence="8 14" id="KW-0915">Sodium</keyword>
<dbReference type="Proteomes" id="UP000250241">
    <property type="component" value="Chromosome"/>
</dbReference>
<protein>
    <recommendedName>
        <fullName evidence="14">Sodium/proline symporter</fullName>
    </recommendedName>
    <alternativeName>
        <fullName evidence="14">Proline permease</fullName>
    </alternativeName>
</protein>
<dbReference type="KEGG" id="raj:RA11412_2704"/>
<evidence type="ECO:0000256" key="5">
    <source>
        <dbReference type="ARBA" id="ARBA00022692"/>
    </source>
</evidence>
<keyword evidence="3 14" id="KW-0813">Transport</keyword>
<feature type="transmembrane region" description="Helical" evidence="14">
    <location>
        <begin position="429"/>
        <end position="447"/>
    </location>
</feature>
<evidence type="ECO:0000256" key="14">
    <source>
        <dbReference type="RuleBase" id="RU366012"/>
    </source>
</evidence>
<dbReference type="CDD" id="cd11475">
    <property type="entry name" value="SLC5sbd_PutP"/>
    <property type="match status" value="1"/>
</dbReference>
<evidence type="ECO:0000256" key="10">
    <source>
        <dbReference type="ARBA" id="ARBA00023136"/>
    </source>
</evidence>
<feature type="transmembrane region" description="Helical" evidence="14">
    <location>
        <begin position="6"/>
        <end position="25"/>
    </location>
</feature>
<accession>A0A2Z5R2T0</accession>
<evidence type="ECO:0000256" key="13">
    <source>
        <dbReference type="RuleBase" id="RU362091"/>
    </source>
</evidence>
<evidence type="ECO:0000256" key="4">
    <source>
        <dbReference type="ARBA" id="ARBA00022475"/>
    </source>
</evidence>
<comment type="catalytic activity">
    <reaction evidence="12">
        <text>L-proline(in) + Na(+)(in) = L-proline(out) + Na(+)(out)</text>
        <dbReference type="Rhea" id="RHEA:28967"/>
        <dbReference type="ChEBI" id="CHEBI:29101"/>
        <dbReference type="ChEBI" id="CHEBI:60039"/>
    </reaction>
</comment>
<keyword evidence="5 14" id="KW-0812">Transmembrane</keyword>
<keyword evidence="7 14" id="KW-1133">Transmembrane helix</keyword>
<feature type="transmembrane region" description="Helical" evidence="14">
    <location>
        <begin position="373"/>
        <end position="391"/>
    </location>
</feature>
<feature type="transmembrane region" description="Helical" evidence="14">
    <location>
        <begin position="192"/>
        <end position="209"/>
    </location>
</feature>
<dbReference type="InterPro" id="IPR050277">
    <property type="entry name" value="Sodium:Solute_Symporter"/>
</dbReference>
<evidence type="ECO:0000256" key="7">
    <source>
        <dbReference type="ARBA" id="ARBA00022989"/>
    </source>
</evidence>
<dbReference type="GO" id="GO:0005298">
    <property type="term" value="F:proline:sodium symporter activity"/>
    <property type="evidence" value="ECO:0007669"/>
    <property type="project" value="UniProtKB-UniRule"/>
</dbReference>
<keyword evidence="9 14" id="KW-0406">Ion transport</keyword>
<reference evidence="15 16" key="1">
    <citation type="submission" date="2016-10" db="EMBL/GenBank/DDBJ databases">
        <title>Genome sequence of Rothia aeria strain JCM11412.</title>
        <authorList>
            <person name="Nambu T."/>
        </authorList>
    </citation>
    <scope>NUCLEOTIDE SEQUENCE [LARGE SCALE GENOMIC DNA]</scope>
    <source>
        <strain evidence="15 16">JCM 11412</strain>
    </source>
</reference>
<keyword evidence="6 14" id="KW-0769">Symport</keyword>
<comment type="function">
    <text evidence="14">Catalyzes the sodium-dependent uptake of extracellular L-proline.</text>
</comment>
<feature type="transmembrane region" description="Helical" evidence="14">
    <location>
        <begin position="277"/>
        <end position="297"/>
    </location>
</feature>
<gene>
    <name evidence="15" type="ORF">RA11412_2704</name>
</gene>
<dbReference type="NCBIfam" id="TIGR02121">
    <property type="entry name" value="Na_Pro_sym"/>
    <property type="match status" value="1"/>
</dbReference>
<dbReference type="FunFam" id="1.20.1730.10:FF:000002">
    <property type="entry name" value="Sodium/proline symporter"/>
    <property type="match status" value="1"/>
</dbReference>
<keyword evidence="11 14" id="KW-0739">Sodium transport</keyword>
<dbReference type="InterPro" id="IPR018212">
    <property type="entry name" value="Na/solute_symporter_CS"/>
</dbReference>
<dbReference type="PROSITE" id="PS50283">
    <property type="entry name" value="NA_SOLUT_SYMP_3"/>
    <property type="match status" value="1"/>
</dbReference>
<dbReference type="Pfam" id="PF00474">
    <property type="entry name" value="SSF"/>
    <property type="match status" value="1"/>
</dbReference>
<dbReference type="GO" id="GO:0015193">
    <property type="term" value="F:L-proline transmembrane transporter activity"/>
    <property type="evidence" value="ECO:0007669"/>
    <property type="project" value="TreeGrafter"/>
</dbReference>
<evidence type="ECO:0000256" key="6">
    <source>
        <dbReference type="ARBA" id="ARBA00022847"/>
    </source>
</evidence>
<feature type="transmembrane region" description="Helical" evidence="14">
    <location>
        <begin position="160"/>
        <end position="180"/>
    </location>
</feature>
<dbReference type="PROSITE" id="PS00457">
    <property type="entry name" value="NA_SOLUT_SYMP_2"/>
    <property type="match status" value="1"/>
</dbReference>
<dbReference type="EMBL" id="AP017895">
    <property type="protein sequence ID" value="BAV89003.1"/>
    <property type="molecule type" value="Genomic_DNA"/>
</dbReference>